<reference evidence="2" key="1">
    <citation type="journal article" date="2020" name="bioRxiv">
        <title>Integrative omics analysis of Pseudomonas aeruginosa virus PA5oct highlights the molecular complexity of jumbo phages.</title>
        <authorList>
            <person name="Lood C."/>
            <person name="Danis-Wlodarczyk K."/>
            <person name="Blasdel B.G."/>
            <person name="Jang H.B."/>
            <person name="Vandenheuvel D."/>
            <person name="Briers Y."/>
            <person name="Noben J.-P."/>
            <person name="van Noort V."/>
            <person name="Drulis-Kawa Z."/>
            <person name="Lavigne R."/>
        </authorList>
    </citation>
    <scope>NUCLEOTIDE SEQUENCE [LARGE SCALE GENOMIC DNA]</scope>
</reference>
<accession>A0A4Y5JT11</accession>
<proteinExistence type="predicted"/>
<evidence type="ECO:0000313" key="2">
    <source>
        <dbReference type="Proteomes" id="UP000316733"/>
    </source>
</evidence>
<keyword evidence="2" id="KW-1185">Reference proteome</keyword>
<evidence type="ECO:0000313" key="1">
    <source>
        <dbReference type="EMBL" id="QCG75897.1"/>
    </source>
</evidence>
<gene>
    <name evidence="1" type="ORF">EST35_0013</name>
</gene>
<dbReference type="EMBL" id="MK797984">
    <property type="protein sequence ID" value="QCG75897.1"/>
    <property type="molecule type" value="Genomic_DNA"/>
</dbReference>
<protein>
    <submittedName>
        <fullName evidence="1">Uncharacterized protein</fullName>
    </submittedName>
</protein>
<dbReference type="Proteomes" id="UP000316733">
    <property type="component" value="Segment"/>
</dbReference>
<sequence>MVTNILELMYVCHHTYNITTNNYYNIIFLNKDNNIIFVLY</sequence>
<name>A0A4Y5JT11_9CAUD</name>
<organism evidence="1 2">
    <name type="scientific">Pseudomonas phage vB_PaeM_PA5oct</name>
    <dbReference type="NCBI Taxonomy" id="2163605"/>
    <lineage>
        <taxon>Viruses</taxon>
        <taxon>Duplodnaviria</taxon>
        <taxon>Heunggongvirae</taxon>
        <taxon>Uroviricota</taxon>
        <taxon>Caudoviricetes</taxon>
        <taxon>Arenbergviridae</taxon>
        <taxon>Wroclawvirus</taxon>
        <taxon>Wroclawvirus PA5oct</taxon>
    </lineage>
</organism>